<evidence type="ECO:0000259" key="15">
    <source>
        <dbReference type="PROSITE" id="PS50109"/>
    </source>
</evidence>
<dbReference type="EC" id="2.7.13.3" evidence="4"/>
<evidence type="ECO:0000256" key="9">
    <source>
        <dbReference type="ARBA" id="ARBA00022777"/>
    </source>
</evidence>
<evidence type="ECO:0000256" key="7">
    <source>
        <dbReference type="ARBA" id="ARBA00022679"/>
    </source>
</evidence>
<dbReference type="Pfam" id="PF00672">
    <property type="entry name" value="HAMP"/>
    <property type="match status" value="1"/>
</dbReference>
<dbReference type="Gene3D" id="3.30.565.10">
    <property type="entry name" value="Histidine kinase-like ATPase, C-terminal domain"/>
    <property type="match status" value="1"/>
</dbReference>
<keyword evidence="12 14" id="KW-0472">Membrane</keyword>
<dbReference type="SUPFAM" id="SSF55874">
    <property type="entry name" value="ATPase domain of HSP90 chaperone/DNA topoisomerase II/histidine kinase"/>
    <property type="match status" value="1"/>
</dbReference>
<feature type="transmembrane region" description="Helical" evidence="14">
    <location>
        <begin position="12"/>
        <end position="32"/>
    </location>
</feature>
<dbReference type="SUPFAM" id="SSF47384">
    <property type="entry name" value="Homodimeric domain of signal transducing histidine kinase"/>
    <property type="match status" value="1"/>
</dbReference>
<evidence type="ECO:0000313" key="20">
    <source>
        <dbReference type="Proteomes" id="UP000677265"/>
    </source>
</evidence>
<evidence type="ECO:0000256" key="2">
    <source>
        <dbReference type="ARBA" id="ARBA00004314"/>
    </source>
</evidence>
<dbReference type="RefSeq" id="WP_213144631.1">
    <property type="nucleotide sequence ID" value="NZ_JAGYPE020000086.1"/>
</dbReference>
<comment type="subcellular location">
    <subcellularLocation>
        <location evidence="3">Cell membrane</location>
        <topology evidence="3">Multi-pass membrane protein</topology>
    </subcellularLocation>
    <subcellularLocation>
        <location evidence="2">Membrane raft</location>
        <topology evidence="2">Multi-pass membrane protein</topology>
    </subcellularLocation>
</comment>
<feature type="domain" description="HAMP" evidence="17">
    <location>
        <begin position="68"/>
        <end position="120"/>
    </location>
</feature>
<feature type="domain" description="PAS" evidence="16">
    <location>
        <begin position="125"/>
        <end position="180"/>
    </location>
</feature>
<keyword evidence="13" id="KW-0175">Coiled coil</keyword>
<name>A0A942T1U9_9BACI</name>
<dbReference type="Gene3D" id="1.10.287.130">
    <property type="match status" value="1"/>
</dbReference>
<keyword evidence="5" id="KW-1003">Cell membrane</keyword>
<dbReference type="InterPro" id="IPR036890">
    <property type="entry name" value="HATPase_C_sf"/>
</dbReference>
<feature type="transmembrane region" description="Helical" evidence="14">
    <location>
        <begin position="44"/>
        <end position="64"/>
    </location>
</feature>
<evidence type="ECO:0000256" key="14">
    <source>
        <dbReference type="SAM" id="Phobius"/>
    </source>
</evidence>
<evidence type="ECO:0000256" key="13">
    <source>
        <dbReference type="SAM" id="Coils"/>
    </source>
</evidence>
<keyword evidence="8" id="KW-0547">Nucleotide-binding</keyword>
<dbReference type="FunFam" id="3.30.565.10:FF:000023">
    <property type="entry name" value="PAS domain-containing sensor histidine kinase"/>
    <property type="match status" value="1"/>
</dbReference>
<evidence type="ECO:0000256" key="6">
    <source>
        <dbReference type="ARBA" id="ARBA00022553"/>
    </source>
</evidence>
<evidence type="ECO:0000259" key="16">
    <source>
        <dbReference type="PROSITE" id="PS50112"/>
    </source>
</evidence>
<dbReference type="EMBL" id="JAGYPE020000086">
    <property type="protein sequence ID" value="MCH6269243.1"/>
    <property type="molecule type" value="Genomic_DNA"/>
</dbReference>
<dbReference type="FunFam" id="1.10.287.130:FF:000001">
    <property type="entry name" value="Two-component sensor histidine kinase"/>
    <property type="match status" value="1"/>
</dbReference>
<sequence>MTKFRTKLLFSLIILIFSELIGMGILFGQLFHSYFVHSFNERQIWWILSVSLLMDLIIIVYLGIRISTRYIKPIKSVTNVAIELSKGNYRARTTVDRNDEAGMLAVTINRLAENLQELKKMQEMQQDRLKALIENMGAGLILIDSRGYINLINKGYIELFQVEPSDYLNKLYYEVLQEKELCQIIAEVFRTEQKARKQLLIPLQIERRYFDVYGVPIIGKNNVWKGILLVFHDITEMKKLEQMRKDFVANVSHELKTPVTSIKGFSETLLDGAMNDKETLESFLSIILKESDRLQSLIHDLLELSKIEQHNFLLNINELDLFELLEDVITLLSGKAQAKNIQLELVSEQKGASLKGDIDRLKQVFINLIGNAITYTPSEGVVKVLLVEEDEVVRVHVKDSGVGIKKDEIPRIFERFYRVDRARDRNSGGTGLGLAIVKHLIEAHHGNIKVKSDLGSGSEFIIELPKNENYFLGR</sequence>
<dbReference type="GO" id="GO:0005886">
    <property type="term" value="C:plasma membrane"/>
    <property type="evidence" value="ECO:0007669"/>
    <property type="project" value="UniProtKB-SubCell"/>
</dbReference>
<dbReference type="NCBIfam" id="NF046044">
    <property type="entry name" value="PnpS"/>
    <property type="match status" value="1"/>
</dbReference>
<dbReference type="InterPro" id="IPR005467">
    <property type="entry name" value="His_kinase_dom"/>
</dbReference>
<dbReference type="InterPro" id="IPR035965">
    <property type="entry name" value="PAS-like_dom_sf"/>
</dbReference>
<dbReference type="Proteomes" id="UP000677265">
    <property type="component" value="Unassembled WGS sequence"/>
</dbReference>
<dbReference type="InterPro" id="IPR000014">
    <property type="entry name" value="PAS"/>
</dbReference>
<evidence type="ECO:0000256" key="3">
    <source>
        <dbReference type="ARBA" id="ARBA00004651"/>
    </source>
</evidence>
<keyword evidence="10" id="KW-0067">ATP-binding</keyword>
<keyword evidence="9 19" id="KW-0418">Kinase</keyword>
<dbReference type="Pfam" id="PF00989">
    <property type="entry name" value="PAS"/>
    <property type="match status" value="1"/>
</dbReference>
<feature type="coiled-coil region" evidence="13">
    <location>
        <begin position="108"/>
        <end position="135"/>
    </location>
</feature>
<organism evidence="18">
    <name type="scientific">Neobacillus citreus</name>
    <dbReference type="NCBI Taxonomy" id="2833578"/>
    <lineage>
        <taxon>Bacteria</taxon>
        <taxon>Bacillati</taxon>
        <taxon>Bacillota</taxon>
        <taxon>Bacilli</taxon>
        <taxon>Bacillales</taxon>
        <taxon>Bacillaceae</taxon>
        <taxon>Neobacillus</taxon>
    </lineage>
</organism>
<dbReference type="GO" id="GO:0005524">
    <property type="term" value="F:ATP binding"/>
    <property type="evidence" value="ECO:0007669"/>
    <property type="project" value="UniProtKB-KW"/>
</dbReference>
<dbReference type="GO" id="GO:0016036">
    <property type="term" value="P:cellular response to phosphate starvation"/>
    <property type="evidence" value="ECO:0007669"/>
    <property type="project" value="TreeGrafter"/>
</dbReference>
<keyword evidence="14" id="KW-0812">Transmembrane</keyword>
<feature type="domain" description="Histidine kinase" evidence="15">
    <location>
        <begin position="250"/>
        <end position="468"/>
    </location>
</feature>
<evidence type="ECO:0000259" key="17">
    <source>
        <dbReference type="PROSITE" id="PS50885"/>
    </source>
</evidence>
<dbReference type="SUPFAM" id="SSF55785">
    <property type="entry name" value="PYP-like sensor domain (PAS domain)"/>
    <property type="match status" value="1"/>
</dbReference>
<dbReference type="SMART" id="SM00304">
    <property type="entry name" value="HAMP"/>
    <property type="match status" value="1"/>
</dbReference>
<gene>
    <name evidence="19" type="ORF">KHB02_027310</name>
    <name evidence="18" type="ORF">KHB02_25445</name>
</gene>
<dbReference type="SMART" id="SM00091">
    <property type="entry name" value="PAS"/>
    <property type="match status" value="1"/>
</dbReference>
<dbReference type="Gene3D" id="1.10.8.500">
    <property type="entry name" value="HAMP domain in histidine kinase"/>
    <property type="match status" value="1"/>
</dbReference>
<dbReference type="InterPro" id="IPR013767">
    <property type="entry name" value="PAS_fold"/>
</dbReference>
<dbReference type="CDD" id="cd00130">
    <property type="entry name" value="PAS"/>
    <property type="match status" value="1"/>
</dbReference>
<dbReference type="GO" id="GO:0045121">
    <property type="term" value="C:membrane raft"/>
    <property type="evidence" value="ECO:0007669"/>
    <property type="project" value="UniProtKB-SubCell"/>
</dbReference>
<dbReference type="Pfam" id="PF00512">
    <property type="entry name" value="HisKA"/>
    <property type="match status" value="1"/>
</dbReference>
<dbReference type="PROSITE" id="PS50112">
    <property type="entry name" value="PAS"/>
    <property type="match status" value="1"/>
</dbReference>
<comment type="caution">
    <text evidence="18">The sequence shown here is derived from an EMBL/GenBank/DDBJ whole genome shotgun (WGS) entry which is preliminary data.</text>
</comment>
<dbReference type="PRINTS" id="PR00344">
    <property type="entry name" value="BCTRLSENSOR"/>
</dbReference>
<accession>A0A942T1U9</accession>
<evidence type="ECO:0000313" key="19">
    <source>
        <dbReference type="EMBL" id="MCH6269243.1"/>
    </source>
</evidence>
<dbReference type="GO" id="GO:0000155">
    <property type="term" value="F:phosphorelay sensor kinase activity"/>
    <property type="evidence" value="ECO:0007669"/>
    <property type="project" value="InterPro"/>
</dbReference>
<evidence type="ECO:0000256" key="4">
    <source>
        <dbReference type="ARBA" id="ARBA00012438"/>
    </source>
</evidence>
<dbReference type="SUPFAM" id="SSF158472">
    <property type="entry name" value="HAMP domain-like"/>
    <property type="match status" value="1"/>
</dbReference>
<evidence type="ECO:0000313" key="18">
    <source>
        <dbReference type="EMBL" id="MBS4184725.1"/>
    </source>
</evidence>
<evidence type="ECO:0000256" key="5">
    <source>
        <dbReference type="ARBA" id="ARBA00022475"/>
    </source>
</evidence>
<dbReference type="InterPro" id="IPR003661">
    <property type="entry name" value="HisK_dim/P_dom"/>
</dbReference>
<dbReference type="NCBIfam" id="TIGR00229">
    <property type="entry name" value="sensory_box"/>
    <property type="match status" value="1"/>
</dbReference>
<dbReference type="PANTHER" id="PTHR45453:SF1">
    <property type="entry name" value="PHOSPHATE REGULON SENSOR PROTEIN PHOR"/>
    <property type="match status" value="1"/>
</dbReference>
<dbReference type="CDD" id="cd06225">
    <property type="entry name" value="HAMP"/>
    <property type="match status" value="1"/>
</dbReference>
<reference evidence="18" key="1">
    <citation type="submission" date="2021-05" db="EMBL/GenBank/DDBJ databases">
        <title>Novel Bacillus species.</title>
        <authorList>
            <person name="Liu G."/>
        </authorList>
    </citation>
    <scope>NUCLEOTIDE SEQUENCE</scope>
    <source>
        <strain evidence="18 20">FJAT-50051</strain>
    </source>
</reference>
<dbReference type="Gene3D" id="3.30.450.20">
    <property type="entry name" value="PAS domain"/>
    <property type="match status" value="1"/>
</dbReference>
<dbReference type="PROSITE" id="PS50885">
    <property type="entry name" value="HAMP"/>
    <property type="match status" value="1"/>
</dbReference>
<dbReference type="InterPro" id="IPR050351">
    <property type="entry name" value="BphY/WalK/GraS-like"/>
</dbReference>
<evidence type="ECO:0000256" key="1">
    <source>
        <dbReference type="ARBA" id="ARBA00000085"/>
    </source>
</evidence>
<evidence type="ECO:0000256" key="8">
    <source>
        <dbReference type="ARBA" id="ARBA00022741"/>
    </source>
</evidence>
<dbReference type="EMBL" id="JAGYPE010000005">
    <property type="protein sequence ID" value="MBS4184725.1"/>
    <property type="molecule type" value="Genomic_DNA"/>
</dbReference>
<dbReference type="CDD" id="cd00075">
    <property type="entry name" value="HATPase"/>
    <property type="match status" value="1"/>
</dbReference>
<dbReference type="PANTHER" id="PTHR45453">
    <property type="entry name" value="PHOSPHATE REGULON SENSOR PROTEIN PHOR"/>
    <property type="match status" value="1"/>
</dbReference>
<comment type="catalytic activity">
    <reaction evidence="1">
        <text>ATP + protein L-histidine = ADP + protein N-phospho-L-histidine.</text>
        <dbReference type="EC" id="2.7.13.3"/>
    </reaction>
</comment>
<dbReference type="GO" id="GO:0004721">
    <property type="term" value="F:phosphoprotein phosphatase activity"/>
    <property type="evidence" value="ECO:0007669"/>
    <property type="project" value="TreeGrafter"/>
</dbReference>
<dbReference type="PROSITE" id="PS50109">
    <property type="entry name" value="HIS_KIN"/>
    <property type="match status" value="1"/>
</dbReference>
<keyword evidence="14" id="KW-1133">Transmembrane helix</keyword>
<dbReference type="InterPro" id="IPR003594">
    <property type="entry name" value="HATPase_dom"/>
</dbReference>
<protein>
    <recommendedName>
        <fullName evidence="4">histidine kinase</fullName>
        <ecNumber evidence="4">2.7.13.3</ecNumber>
    </recommendedName>
</protein>
<evidence type="ECO:0000256" key="10">
    <source>
        <dbReference type="ARBA" id="ARBA00022840"/>
    </source>
</evidence>
<dbReference type="InterPro" id="IPR036097">
    <property type="entry name" value="HisK_dim/P_sf"/>
</dbReference>
<dbReference type="SMART" id="SM00387">
    <property type="entry name" value="HATPase_c"/>
    <property type="match status" value="1"/>
</dbReference>
<evidence type="ECO:0000256" key="12">
    <source>
        <dbReference type="ARBA" id="ARBA00023136"/>
    </source>
</evidence>
<dbReference type="InterPro" id="IPR003660">
    <property type="entry name" value="HAMP_dom"/>
</dbReference>
<dbReference type="GO" id="GO:0006355">
    <property type="term" value="P:regulation of DNA-templated transcription"/>
    <property type="evidence" value="ECO:0007669"/>
    <property type="project" value="InterPro"/>
</dbReference>
<evidence type="ECO:0000256" key="11">
    <source>
        <dbReference type="ARBA" id="ARBA00023012"/>
    </source>
</evidence>
<proteinExistence type="predicted"/>
<dbReference type="Pfam" id="PF02518">
    <property type="entry name" value="HATPase_c"/>
    <property type="match status" value="1"/>
</dbReference>
<dbReference type="AlphaFoldDB" id="A0A942T1U9"/>
<keyword evidence="11" id="KW-0902">Two-component regulatory system</keyword>
<dbReference type="SMART" id="SM00388">
    <property type="entry name" value="HisKA"/>
    <property type="match status" value="1"/>
</dbReference>
<keyword evidence="7" id="KW-0808">Transferase</keyword>
<keyword evidence="6" id="KW-0597">Phosphoprotein</keyword>
<dbReference type="InterPro" id="IPR004358">
    <property type="entry name" value="Sig_transdc_His_kin-like_C"/>
</dbReference>
<keyword evidence="20" id="KW-1185">Reference proteome</keyword>
<dbReference type="CDD" id="cd00082">
    <property type="entry name" value="HisKA"/>
    <property type="match status" value="1"/>
</dbReference>